<evidence type="ECO:0000313" key="3">
    <source>
        <dbReference type="Proteomes" id="UP000835206"/>
    </source>
</evidence>
<dbReference type="PANTHER" id="PTHR33223">
    <property type="entry name" value="CCHC-TYPE DOMAIN-CONTAINING PROTEIN"/>
    <property type="match status" value="1"/>
</dbReference>
<accession>A0A9C6WF48</accession>
<dbReference type="AlphaFoldDB" id="A0A9C6WF48"/>
<dbReference type="PANTHER" id="PTHR33223:SF6">
    <property type="entry name" value="CCHC-TYPE DOMAIN-CONTAINING PROTEIN"/>
    <property type="match status" value="1"/>
</dbReference>
<organism evidence="3 4">
    <name type="scientific">Bombus terrestris</name>
    <name type="common">Buff-tailed bumblebee</name>
    <name type="synonym">Apis terrestris</name>
    <dbReference type="NCBI Taxonomy" id="30195"/>
    <lineage>
        <taxon>Eukaryota</taxon>
        <taxon>Metazoa</taxon>
        <taxon>Ecdysozoa</taxon>
        <taxon>Arthropoda</taxon>
        <taxon>Hexapoda</taxon>
        <taxon>Insecta</taxon>
        <taxon>Pterygota</taxon>
        <taxon>Neoptera</taxon>
        <taxon>Endopterygota</taxon>
        <taxon>Hymenoptera</taxon>
        <taxon>Apocrita</taxon>
        <taxon>Aculeata</taxon>
        <taxon>Apoidea</taxon>
        <taxon>Anthophila</taxon>
        <taxon>Apidae</taxon>
        <taxon>Bombus</taxon>
        <taxon>Bombus</taxon>
    </lineage>
</organism>
<dbReference type="RefSeq" id="XP_048270121.1">
    <property type="nucleotide sequence ID" value="XM_048414164.1"/>
</dbReference>
<proteinExistence type="predicted"/>
<feature type="compositionally biased region" description="Low complexity" evidence="1">
    <location>
        <begin position="190"/>
        <end position="202"/>
    </location>
</feature>
<reference evidence="4" key="1">
    <citation type="submission" date="2025-08" db="UniProtKB">
        <authorList>
            <consortium name="RefSeq"/>
        </authorList>
    </citation>
    <scope>IDENTIFICATION</scope>
</reference>
<dbReference type="Pfam" id="PF03732">
    <property type="entry name" value="Retrotrans_gag"/>
    <property type="match status" value="1"/>
</dbReference>
<name>A0A9C6WF48_BOMTE</name>
<dbReference type="KEGG" id="bter:125386983"/>
<dbReference type="Proteomes" id="UP000835206">
    <property type="component" value="Unplaced"/>
</dbReference>
<protein>
    <submittedName>
        <fullName evidence="4">Uncharacterized protein LOC125386983</fullName>
    </submittedName>
</protein>
<dbReference type="OrthoDB" id="8029555at2759"/>
<evidence type="ECO:0000256" key="1">
    <source>
        <dbReference type="SAM" id="MobiDB-lite"/>
    </source>
</evidence>
<evidence type="ECO:0000259" key="2">
    <source>
        <dbReference type="Pfam" id="PF03732"/>
    </source>
</evidence>
<feature type="region of interest" description="Disordered" evidence="1">
    <location>
        <begin position="190"/>
        <end position="209"/>
    </location>
</feature>
<feature type="non-terminal residue" evidence="4">
    <location>
        <position position="209"/>
    </location>
</feature>
<evidence type="ECO:0000313" key="4">
    <source>
        <dbReference type="RefSeq" id="XP_048270121.1"/>
    </source>
</evidence>
<sequence length="209" mass="23180">MEQLMAIVRQITQPREQRPSETSTIVPLPRFNPGSLGSDPAAWCATVDVIMEEKPLQGGALLCALSAALESPAAQWLTQVPATQISSWPKFKDRFLTRFGGKETAATVLWKMKNQARLEGETLGDYSSRLRSFLMARWERCTKDEIVNAVVLLHIGSQDQRVLRIALTNDIKTEDQLTGEMTVLFDSVKRPASSVSNSSASPEAKRHKP</sequence>
<gene>
    <name evidence="4" type="primary">LOC125386983</name>
</gene>
<dbReference type="InterPro" id="IPR005162">
    <property type="entry name" value="Retrotrans_gag_dom"/>
</dbReference>
<feature type="domain" description="Retrotransposon gag" evidence="2">
    <location>
        <begin position="66"/>
        <end position="134"/>
    </location>
</feature>
<keyword evidence="3" id="KW-1185">Reference proteome</keyword>
<dbReference type="GeneID" id="125386983"/>